<evidence type="ECO:0000256" key="1">
    <source>
        <dbReference type="ARBA" id="ARBA00004613"/>
    </source>
</evidence>
<organism evidence="9 10">
    <name type="scientific">Drosophila willistoni</name>
    <name type="common">Fruit fly</name>
    <dbReference type="NCBI Taxonomy" id="7260"/>
    <lineage>
        <taxon>Eukaryota</taxon>
        <taxon>Metazoa</taxon>
        <taxon>Ecdysozoa</taxon>
        <taxon>Arthropoda</taxon>
        <taxon>Hexapoda</taxon>
        <taxon>Insecta</taxon>
        <taxon>Pterygota</taxon>
        <taxon>Neoptera</taxon>
        <taxon>Endopterygota</taxon>
        <taxon>Diptera</taxon>
        <taxon>Brachycera</taxon>
        <taxon>Muscomorpha</taxon>
        <taxon>Ephydroidea</taxon>
        <taxon>Drosophilidae</taxon>
        <taxon>Drosophila</taxon>
        <taxon>Sophophora</taxon>
    </lineage>
</organism>
<feature type="domain" description="CBM39" evidence="8">
    <location>
        <begin position="5"/>
        <end position="100"/>
    </location>
</feature>
<dbReference type="GO" id="GO:0045088">
    <property type="term" value="P:regulation of innate immune response"/>
    <property type="evidence" value="ECO:0007669"/>
    <property type="project" value="UniProtKB-ARBA"/>
</dbReference>
<evidence type="ECO:0000256" key="5">
    <source>
        <dbReference type="ARBA" id="ARBA00022729"/>
    </source>
</evidence>
<keyword evidence="6" id="KW-0391">Immunity</keyword>
<dbReference type="InterPro" id="IPR031756">
    <property type="entry name" value="BGBP_N"/>
</dbReference>
<dbReference type="InterPro" id="IPR043030">
    <property type="entry name" value="BGBP_N_sf"/>
</dbReference>
<keyword evidence="3" id="KW-0964">Secreted</keyword>
<evidence type="ECO:0000259" key="8">
    <source>
        <dbReference type="PROSITE" id="PS51969"/>
    </source>
</evidence>
<dbReference type="HOGENOM" id="CLU_108186_1_0_1"/>
<evidence type="ECO:0000313" key="10">
    <source>
        <dbReference type="Proteomes" id="UP000007798"/>
    </source>
</evidence>
<accession>B4MKF0</accession>
<dbReference type="EMBL" id="CH963846">
    <property type="protein sequence ID" value="EDW72589.2"/>
    <property type="molecule type" value="Genomic_DNA"/>
</dbReference>
<reference evidence="9 10" key="1">
    <citation type="journal article" date="2007" name="Nature">
        <title>Evolution of genes and genomes on the Drosophila phylogeny.</title>
        <authorList>
            <consortium name="Drosophila 12 Genomes Consortium"/>
            <person name="Clark A.G."/>
            <person name="Eisen M.B."/>
            <person name="Smith D.R."/>
            <person name="Bergman C.M."/>
            <person name="Oliver B."/>
            <person name="Markow T.A."/>
            <person name="Kaufman T.C."/>
            <person name="Kellis M."/>
            <person name="Gelbart W."/>
            <person name="Iyer V.N."/>
            <person name="Pollard D.A."/>
            <person name="Sackton T.B."/>
            <person name="Larracuente A.M."/>
            <person name="Singh N.D."/>
            <person name="Abad J.P."/>
            <person name="Abt D.N."/>
            <person name="Adryan B."/>
            <person name="Aguade M."/>
            <person name="Akashi H."/>
            <person name="Anderson W.W."/>
            <person name="Aquadro C.F."/>
            <person name="Ardell D.H."/>
            <person name="Arguello R."/>
            <person name="Artieri C.G."/>
            <person name="Barbash D.A."/>
            <person name="Barker D."/>
            <person name="Barsanti P."/>
            <person name="Batterham P."/>
            <person name="Batzoglou S."/>
            <person name="Begun D."/>
            <person name="Bhutkar A."/>
            <person name="Blanco E."/>
            <person name="Bosak S.A."/>
            <person name="Bradley R.K."/>
            <person name="Brand A.D."/>
            <person name="Brent M.R."/>
            <person name="Brooks A.N."/>
            <person name="Brown R.H."/>
            <person name="Butlin R.K."/>
            <person name="Caggese C."/>
            <person name="Calvi B.R."/>
            <person name="Bernardo de Carvalho A."/>
            <person name="Caspi A."/>
            <person name="Castrezana S."/>
            <person name="Celniker S.E."/>
            <person name="Chang J.L."/>
            <person name="Chapple C."/>
            <person name="Chatterji S."/>
            <person name="Chinwalla A."/>
            <person name="Civetta A."/>
            <person name="Clifton S.W."/>
            <person name="Comeron J.M."/>
            <person name="Costello J.C."/>
            <person name="Coyne J.A."/>
            <person name="Daub J."/>
            <person name="David R.G."/>
            <person name="Delcher A.L."/>
            <person name="Delehaunty K."/>
            <person name="Do C.B."/>
            <person name="Ebling H."/>
            <person name="Edwards K."/>
            <person name="Eickbush T."/>
            <person name="Evans J.D."/>
            <person name="Filipski A."/>
            <person name="Findeiss S."/>
            <person name="Freyhult E."/>
            <person name="Fulton L."/>
            <person name="Fulton R."/>
            <person name="Garcia A.C."/>
            <person name="Gardiner A."/>
            <person name="Garfield D.A."/>
            <person name="Garvin B.E."/>
            <person name="Gibson G."/>
            <person name="Gilbert D."/>
            <person name="Gnerre S."/>
            <person name="Godfrey J."/>
            <person name="Good R."/>
            <person name="Gotea V."/>
            <person name="Gravely B."/>
            <person name="Greenberg A.J."/>
            <person name="Griffiths-Jones S."/>
            <person name="Gross S."/>
            <person name="Guigo R."/>
            <person name="Gustafson E.A."/>
            <person name="Haerty W."/>
            <person name="Hahn M.W."/>
            <person name="Halligan D.L."/>
            <person name="Halpern A.L."/>
            <person name="Halter G.M."/>
            <person name="Han M.V."/>
            <person name="Heger A."/>
            <person name="Hillier L."/>
            <person name="Hinrichs A.S."/>
            <person name="Holmes I."/>
            <person name="Hoskins R.A."/>
            <person name="Hubisz M.J."/>
            <person name="Hultmark D."/>
            <person name="Huntley M.A."/>
            <person name="Jaffe D.B."/>
            <person name="Jagadeeshan S."/>
            <person name="Jeck W.R."/>
            <person name="Johnson J."/>
            <person name="Jones C.D."/>
            <person name="Jordan W.C."/>
            <person name="Karpen G.H."/>
            <person name="Kataoka E."/>
            <person name="Keightley P.D."/>
            <person name="Kheradpour P."/>
            <person name="Kirkness E.F."/>
            <person name="Koerich L.B."/>
            <person name="Kristiansen K."/>
            <person name="Kudrna D."/>
            <person name="Kulathinal R.J."/>
            <person name="Kumar S."/>
            <person name="Kwok R."/>
            <person name="Lander E."/>
            <person name="Langley C.H."/>
            <person name="Lapoint R."/>
            <person name="Lazzaro B.P."/>
            <person name="Lee S.J."/>
            <person name="Levesque L."/>
            <person name="Li R."/>
            <person name="Lin C.F."/>
            <person name="Lin M.F."/>
            <person name="Lindblad-Toh K."/>
            <person name="Llopart A."/>
            <person name="Long M."/>
            <person name="Low L."/>
            <person name="Lozovsky E."/>
            <person name="Lu J."/>
            <person name="Luo M."/>
            <person name="Machado C.A."/>
            <person name="Makalowski W."/>
            <person name="Marzo M."/>
            <person name="Matsuda M."/>
            <person name="Matzkin L."/>
            <person name="McAllister B."/>
            <person name="McBride C.S."/>
            <person name="McKernan B."/>
            <person name="McKernan K."/>
            <person name="Mendez-Lago M."/>
            <person name="Minx P."/>
            <person name="Mollenhauer M.U."/>
            <person name="Montooth K."/>
            <person name="Mount S.M."/>
            <person name="Mu X."/>
            <person name="Myers E."/>
            <person name="Negre B."/>
            <person name="Newfeld S."/>
            <person name="Nielsen R."/>
            <person name="Noor M.A."/>
            <person name="O'Grady P."/>
            <person name="Pachter L."/>
            <person name="Papaceit M."/>
            <person name="Parisi M.J."/>
            <person name="Parisi M."/>
            <person name="Parts L."/>
            <person name="Pedersen J.S."/>
            <person name="Pesole G."/>
            <person name="Phillippy A.M."/>
            <person name="Ponting C.P."/>
            <person name="Pop M."/>
            <person name="Porcelli D."/>
            <person name="Powell J.R."/>
            <person name="Prohaska S."/>
            <person name="Pruitt K."/>
            <person name="Puig M."/>
            <person name="Quesneville H."/>
            <person name="Ram K.R."/>
            <person name="Rand D."/>
            <person name="Rasmussen M.D."/>
            <person name="Reed L.K."/>
            <person name="Reenan R."/>
            <person name="Reily A."/>
            <person name="Remington K.A."/>
            <person name="Rieger T.T."/>
            <person name="Ritchie M.G."/>
            <person name="Robin C."/>
            <person name="Rogers Y.H."/>
            <person name="Rohde C."/>
            <person name="Rozas J."/>
            <person name="Rubenfield M.J."/>
            <person name="Ruiz A."/>
            <person name="Russo S."/>
            <person name="Salzberg S.L."/>
            <person name="Sanchez-Gracia A."/>
            <person name="Saranga D.J."/>
            <person name="Sato H."/>
            <person name="Schaeffer S.W."/>
            <person name="Schatz M.C."/>
            <person name="Schlenke T."/>
            <person name="Schwartz R."/>
            <person name="Segarra C."/>
            <person name="Singh R.S."/>
            <person name="Sirot L."/>
            <person name="Sirota M."/>
            <person name="Sisneros N.B."/>
            <person name="Smith C.D."/>
            <person name="Smith T.F."/>
            <person name="Spieth J."/>
            <person name="Stage D.E."/>
            <person name="Stark A."/>
            <person name="Stephan W."/>
            <person name="Strausberg R.L."/>
            <person name="Strempel S."/>
            <person name="Sturgill D."/>
            <person name="Sutton G."/>
            <person name="Sutton G.G."/>
            <person name="Tao W."/>
            <person name="Teichmann S."/>
            <person name="Tobari Y.N."/>
            <person name="Tomimura Y."/>
            <person name="Tsolas J.M."/>
            <person name="Valente V.L."/>
            <person name="Venter E."/>
            <person name="Venter J.C."/>
            <person name="Vicario S."/>
            <person name="Vieira F.G."/>
            <person name="Vilella A.J."/>
            <person name="Villasante A."/>
            <person name="Walenz B."/>
            <person name="Wang J."/>
            <person name="Wasserman M."/>
            <person name="Watts T."/>
            <person name="Wilson D."/>
            <person name="Wilson R.K."/>
            <person name="Wing R.A."/>
            <person name="Wolfner M.F."/>
            <person name="Wong A."/>
            <person name="Wong G.K."/>
            <person name="Wu C.I."/>
            <person name="Wu G."/>
            <person name="Yamamoto D."/>
            <person name="Yang H.P."/>
            <person name="Yang S.P."/>
            <person name="Yorke J.A."/>
            <person name="Yoshida K."/>
            <person name="Zdobnov E."/>
            <person name="Zhang P."/>
            <person name="Zhang Y."/>
            <person name="Zimin A.V."/>
            <person name="Baldwin J."/>
            <person name="Abdouelleil A."/>
            <person name="Abdulkadir J."/>
            <person name="Abebe A."/>
            <person name="Abera B."/>
            <person name="Abreu J."/>
            <person name="Acer S.C."/>
            <person name="Aftuck L."/>
            <person name="Alexander A."/>
            <person name="An P."/>
            <person name="Anderson E."/>
            <person name="Anderson S."/>
            <person name="Arachi H."/>
            <person name="Azer M."/>
            <person name="Bachantsang P."/>
            <person name="Barry A."/>
            <person name="Bayul T."/>
            <person name="Berlin A."/>
            <person name="Bessette D."/>
            <person name="Bloom T."/>
            <person name="Blye J."/>
            <person name="Boguslavskiy L."/>
            <person name="Bonnet C."/>
            <person name="Boukhgalter B."/>
            <person name="Bourzgui I."/>
            <person name="Brown A."/>
            <person name="Cahill P."/>
            <person name="Channer S."/>
            <person name="Cheshatsang Y."/>
            <person name="Chuda L."/>
            <person name="Citroen M."/>
            <person name="Collymore A."/>
            <person name="Cooke P."/>
            <person name="Costello M."/>
            <person name="D'Aco K."/>
            <person name="Daza R."/>
            <person name="De Haan G."/>
            <person name="DeGray S."/>
            <person name="DeMaso C."/>
            <person name="Dhargay N."/>
            <person name="Dooley K."/>
            <person name="Dooley E."/>
            <person name="Doricent M."/>
            <person name="Dorje P."/>
            <person name="Dorjee K."/>
            <person name="Dupes A."/>
            <person name="Elong R."/>
            <person name="Falk J."/>
            <person name="Farina A."/>
            <person name="Faro S."/>
            <person name="Ferguson D."/>
            <person name="Fisher S."/>
            <person name="Foley C.D."/>
            <person name="Franke A."/>
            <person name="Friedrich D."/>
            <person name="Gadbois L."/>
            <person name="Gearin G."/>
            <person name="Gearin C.R."/>
            <person name="Giannoukos G."/>
            <person name="Goode T."/>
            <person name="Graham J."/>
            <person name="Grandbois E."/>
            <person name="Grewal S."/>
            <person name="Gyaltsen K."/>
            <person name="Hafez N."/>
            <person name="Hagos B."/>
            <person name="Hall J."/>
            <person name="Henson C."/>
            <person name="Hollinger A."/>
            <person name="Honan T."/>
            <person name="Huard M.D."/>
            <person name="Hughes L."/>
            <person name="Hurhula B."/>
            <person name="Husby M.E."/>
            <person name="Kamat A."/>
            <person name="Kanga B."/>
            <person name="Kashin S."/>
            <person name="Khazanovich D."/>
            <person name="Kisner P."/>
            <person name="Lance K."/>
            <person name="Lara M."/>
            <person name="Lee W."/>
            <person name="Lennon N."/>
            <person name="Letendre F."/>
            <person name="LeVine R."/>
            <person name="Lipovsky A."/>
            <person name="Liu X."/>
            <person name="Liu J."/>
            <person name="Liu S."/>
            <person name="Lokyitsang T."/>
            <person name="Lokyitsang Y."/>
            <person name="Lubonja R."/>
            <person name="Lui A."/>
            <person name="MacDonald P."/>
            <person name="Magnisalis V."/>
            <person name="Maru K."/>
            <person name="Matthews C."/>
            <person name="McCusker W."/>
            <person name="McDonough S."/>
            <person name="Mehta T."/>
            <person name="Meldrim J."/>
            <person name="Meneus L."/>
            <person name="Mihai O."/>
            <person name="Mihalev A."/>
            <person name="Mihova T."/>
            <person name="Mittelman R."/>
            <person name="Mlenga V."/>
            <person name="Montmayeur A."/>
            <person name="Mulrain L."/>
            <person name="Navidi A."/>
            <person name="Naylor J."/>
            <person name="Negash T."/>
            <person name="Nguyen T."/>
            <person name="Nguyen N."/>
            <person name="Nicol R."/>
            <person name="Norbu C."/>
            <person name="Norbu N."/>
            <person name="Novod N."/>
            <person name="O'Neill B."/>
            <person name="Osman S."/>
            <person name="Markiewicz E."/>
            <person name="Oyono O.L."/>
            <person name="Patti C."/>
            <person name="Phunkhang P."/>
            <person name="Pierre F."/>
            <person name="Priest M."/>
            <person name="Raghuraman S."/>
            <person name="Rege F."/>
            <person name="Reyes R."/>
            <person name="Rise C."/>
            <person name="Rogov P."/>
            <person name="Ross K."/>
            <person name="Ryan E."/>
            <person name="Settipalli S."/>
            <person name="Shea T."/>
            <person name="Sherpa N."/>
            <person name="Shi L."/>
            <person name="Shih D."/>
            <person name="Sparrow T."/>
            <person name="Spaulding J."/>
            <person name="Stalker J."/>
            <person name="Stange-Thomann N."/>
            <person name="Stavropoulos S."/>
            <person name="Stone C."/>
            <person name="Strader C."/>
            <person name="Tesfaye S."/>
            <person name="Thomson T."/>
            <person name="Thoulutsang Y."/>
            <person name="Thoulutsang D."/>
            <person name="Topham K."/>
            <person name="Topping I."/>
            <person name="Tsamla T."/>
            <person name="Vassiliev H."/>
            <person name="Vo A."/>
            <person name="Wangchuk T."/>
            <person name="Wangdi T."/>
            <person name="Weiand M."/>
            <person name="Wilkinson J."/>
            <person name="Wilson A."/>
            <person name="Yadav S."/>
            <person name="Young G."/>
            <person name="Yu Q."/>
            <person name="Zembek L."/>
            <person name="Zhong D."/>
            <person name="Zimmer A."/>
            <person name="Zwirko Z."/>
            <person name="Jaffe D.B."/>
            <person name="Alvarez P."/>
            <person name="Brockman W."/>
            <person name="Butler J."/>
            <person name="Chin C."/>
            <person name="Gnerre S."/>
            <person name="Grabherr M."/>
            <person name="Kleber M."/>
            <person name="Mauceli E."/>
            <person name="MacCallum I."/>
        </authorList>
    </citation>
    <scope>NUCLEOTIDE SEQUENCE [LARGE SCALE GENOMIC DNA]</scope>
    <source>
        <strain evidence="10">Tucson 14030-0811.24</strain>
    </source>
</reference>
<evidence type="ECO:0000256" key="6">
    <source>
        <dbReference type="ARBA" id="ARBA00022859"/>
    </source>
</evidence>
<evidence type="ECO:0000313" key="9">
    <source>
        <dbReference type="EMBL" id="EDW72589.2"/>
    </source>
</evidence>
<gene>
    <name evidence="9" type="primary">Dwil\GK20992</name>
    <name evidence="9" type="ORF">Dwil_GK20992</name>
</gene>
<evidence type="ECO:0000256" key="2">
    <source>
        <dbReference type="ARBA" id="ARBA00008781"/>
    </source>
</evidence>
<dbReference type="GO" id="GO:0030246">
    <property type="term" value="F:carbohydrate binding"/>
    <property type="evidence" value="ECO:0007669"/>
    <property type="project" value="InterPro"/>
</dbReference>
<name>B4MKF0_DROWI</name>
<dbReference type="FunFam" id="2.60.40.2140:FF:000001">
    <property type="entry name" value="Beta-1,3-glucan-binding protein"/>
    <property type="match status" value="1"/>
</dbReference>
<keyword evidence="10" id="KW-1185">Reference proteome</keyword>
<dbReference type="KEGG" id="dwi:6638455"/>
<dbReference type="GO" id="GO:0005576">
    <property type="term" value="C:extracellular region"/>
    <property type="evidence" value="ECO:0007669"/>
    <property type="project" value="UniProtKB-SubCell"/>
</dbReference>
<sequence>MSWAYEVPNARVQKLSPNGFEVSIPDDSGISLFAFHGKLNEKMNGLEAGTWSQDITRSEGGHWTFRNTNTPLKGGDTLYFWTYVLKDGIGYRQDNGVYVF</sequence>
<evidence type="ECO:0000256" key="3">
    <source>
        <dbReference type="ARBA" id="ARBA00022525"/>
    </source>
</evidence>
<dbReference type="InParanoid" id="B4MKF0"/>
<dbReference type="eggNOG" id="ENOG502RVCU">
    <property type="taxonomic scope" value="Eukaryota"/>
</dbReference>
<keyword evidence="7" id="KW-0325">Glycoprotein</keyword>
<evidence type="ECO:0000256" key="4">
    <source>
        <dbReference type="ARBA" id="ARBA00022588"/>
    </source>
</evidence>
<dbReference type="SMR" id="B4MKF0"/>
<keyword evidence="4" id="KW-0399">Innate immunity</keyword>
<dbReference type="AlphaFoldDB" id="B4MKF0"/>
<proteinExistence type="inferred from homology"/>
<evidence type="ECO:0000256" key="7">
    <source>
        <dbReference type="ARBA" id="ARBA00023180"/>
    </source>
</evidence>
<comment type="similarity">
    <text evidence="2">Belongs to the insect beta-1,3-glucan binding protein family.</text>
</comment>
<dbReference type="PROSITE" id="PS51969">
    <property type="entry name" value="CBM39"/>
    <property type="match status" value="1"/>
</dbReference>
<dbReference type="STRING" id="7260.B4MKF0"/>
<dbReference type="Proteomes" id="UP000007798">
    <property type="component" value="Unassembled WGS sequence"/>
</dbReference>
<protein>
    <recommendedName>
        <fullName evidence="8">CBM39 domain-containing protein</fullName>
    </recommendedName>
</protein>
<dbReference type="GO" id="GO:0045087">
    <property type="term" value="P:innate immune response"/>
    <property type="evidence" value="ECO:0007669"/>
    <property type="project" value="UniProtKB-KW"/>
</dbReference>
<dbReference type="Pfam" id="PF15886">
    <property type="entry name" value="CBM39"/>
    <property type="match status" value="1"/>
</dbReference>
<dbReference type="OrthoDB" id="4781at2759"/>
<dbReference type="Gene3D" id="2.60.40.2140">
    <property type="entry name" value="Beta-1,3-glucan-recognition protein, N-terminal domain"/>
    <property type="match status" value="1"/>
</dbReference>
<comment type="subcellular location">
    <subcellularLocation>
        <location evidence="1">Secreted</location>
    </subcellularLocation>
</comment>
<keyword evidence="5" id="KW-0732">Signal</keyword>